<protein>
    <submittedName>
        <fullName evidence="2">Uncharacterized protein</fullName>
    </submittedName>
</protein>
<dbReference type="VEuPathDB" id="FungiDB:SPSK_04529"/>
<feature type="region of interest" description="Disordered" evidence="1">
    <location>
        <begin position="75"/>
        <end position="97"/>
    </location>
</feature>
<dbReference type="KEGG" id="ssck:SPSK_04529"/>
<gene>
    <name evidence="2" type="ORF">SPSK_04529</name>
</gene>
<dbReference type="GeneID" id="27666610"/>
<evidence type="ECO:0000256" key="1">
    <source>
        <dbReference type="SAM" id="MobiDB-lite"/>
    </source>
</evidence>
<name>A0A0F2M4X6_SPOSC</name>
<dbReference type="EMBL" id="AXCR01000010">
    <property type="protein sequence ID" value="KJR83236.1"/>
    <property type="molecule type" value="Genomic_DNA"/>
</dbReference>
<evidence type="ECO:0000313" key="3">
    <source>
        <dbReference type="Proteomes" id="UP000033710"/>
    </source>
</evidence>
<comment type="caution">
    <text evidence="2">The sequence shown here is derived from an EMBL/GenBank/DDBJ whole genome shotgun (WGS) entry which is preliminary data.</text>
</comment>
<reference evidence="2 3" key="2">
    <citation type="journal article" date="2015" name="Eukaryot. Cell">
        <title>Asexual propagation of a virulent clone complex in a human and feline outbreak of sporotrichosis.</title>
        <authorList>
            <person name="Teixeira Mde M."/>
            <person name="Rodrigues A.M."/>
            <person name="Tsui C.K."/>
            <person name="de Almeida L.G."/>
            <person name="Van Diepeningen A.D."/>
            <person name="van den Ende B.G."/>
            <person name="Fernandes G.F."/>
            <person name="Kano R."/>
            <person name="Hamelin R.C."/>
            <person name="Lopes-Bezerra L.M."/>
            <person name="Vasconcelos A.T."/>
            <person name="de Hoog S."/>
            <person name="de Camargo Z.P."/>
            <person name="Felipe M.S."/>
        </authorList>
    </citation>
    <scope>NUCLEOTIDE SEQUENCE [LARGE SCALE GENOMIC DNA]</scope>
    <source>
        <strain evidence="2 3">1099-18</strain>
    </source>
</reference>
<evidence type="ECO:0000313" key="2">
    <source>
        <dbReference type="EMBL" id="KJR83236.1"/>
    </source>
</evidence>
<dbReference type="AlphaFoldDB" id="A0A0F2M4X6"/>
<accession>A0A0F2M4X6</accession>
<dbReference type="Proteomes" id="UP000033710">
    <property type="component" value="Unassembled WGS sequence"/>
</dbReference>
<proteinExistence type="predicted"/>
<dbReference type="RefSeq" id="XP_016585912.1">
    <property type="nucleotide sequence ID" value="XM_016731333.1"/>
</dbReference>
<reference evidence="2 3" key="1">
    <citation type="journal article" date="2014" name="BMC Genomics">
        <title>Comparative genomics of the major fungal agents of human and animal Sporotrichosis: Sporothrix schenckii and Sporothrix brasiliensis.</title>
        <authorList>
            <person name="Teixeira M.M."/>
            <person name="de Almeida L.G."/>
            <person name="Kubitschek-Barreira P."/>
            <person name="Alves F.L."/>
            <person name="Kioshima E.S."/>
            <person name="Abadio A.K."/>
            <person name="Fernandes L."/>
            <person name="Derengowski L.S."/>
            <person name="Ferreira K.S."/>
            <person name="Souza R.C."/>
            <person name="Ruiz J.C."/>
            <person name="de Andrade N.C."/>
            <person name="Paes H.C."/>
            <person name="Nicola A.M."/>
            <person name="Albuquerque P."/>
            <person name="Gerber A.L."/>
            <person name="Martins V.P."/>
            <person name="Peconick L.D."/>
            <person name="Neto A.V."/>
            <person name="Chaucanez C.B."/>
            <person name="Silva P.A."/>
            <person name="Cunha O.L."/>
            <person name="de Oliveira F.F."/>
            <person name="dos Santos T.C."/>
            <person name="Barros A.L."/>
            <person name="Soares M.A."/>
            <person name="de Oliveira L.M."/>
            <person name="Marini M.M."/>
            <person name="Villalobos-Duno H."/>
            <person name="Cunha M.M."/>
            <person name="de Hoog S."/>
            <person name="da Silveira J.F."/>
            <person name="Henrissat B."/>
            <person name="Nino-Vega G.A."/>
            <person name="Cisalpino P.S."/>
            <person name="Mora-Montes H.M."/>
            <person name="Almeida S.R."/>
            <person name="Stajich J.E."/>
            <person name="Lopes-Bezerra L.M."/>
            <person name="Vasconcelos A.T."/>
            <person name="Felipe M.S."/>
        </authorList>
    </citation>
    <scope>NUCLEOTIDE SEQUENCE [LARGE SCALE GENOMIC DNA]</scope>
    <source>
        <strain evidence="2 3">1099-18</strain>
    </source>
</reference>
<sequence length="250" mass="27166">MIHQVERAVGDPGRQVGWTLHGARQRLGHGHRRHHGVKGRLPQVRKLVEQPGVRRLVGLVVEHHEHALAVREHLAEGRPGVQREAGGGGGSGRRHERVRHQPARFNVRRIHAGGRVVSVAQQDCDKVLRVCVDPCAHLGQPAFNGPRVQQLARGMAKVRPGPVILGREVHLCLHEPDAVIELLRHLEVLVGREVVALHKRRVVGADQGDVAVLARAEFGIAIADCGVGQRNGGGHVGRSIRAVGVLHDLA</sequence>
<organism evidence="2 3">
    <name type="scientific">Sporothrix schenckii 1099-18</name>
    <dbReference type="NCBI Taxonomy" id="1397361"/>
    <lineage>
        <taxon>Eukaryota</taxon>
        <taxon>Fungi</taxon>
        <taxon>Dikarya</taxon>
        <taxon>Ascomycota</taxon>
        <taxon>Pezizomycotina</taxon>
        <taxon>Sordariomycetes</taxon>
        <taxon>Sordariomycetidae</taxon>
        <taxon>Ophiostomatales</taxon>
        <taxon>Ophiostomataceae</taxon>
        <taxon>Sporothrix</taxon>
    </lineage>
</organism>